<dbReference type="RefSeq" id="WP_160353092.1">
    <property type="nucleotide sequence ID" value="NZ_SDWJ01000001.1"/>
</dbReference>
<feature type="transmembrane region" description="Helical" evidence="1">
    <location>
        <begin position="68"/>
        <end position="89"/>
    </location>
</feature>
<keyword evidence="1" id="KW-0472">Membrane</keyword>
<evidence type="ECO:0000313" key="2">
    <source>
        <dbReference type="EMBL" id="MVZ97198.1"/>
    </source>
</evidence>
<organism evidence="2 3">
    <name type="scientific">Sphingorhabdus profundilacus</name>
    <dbReference type="NCBI Taxonomy" id="2509718"/>
    <lineage>
        <taxon>Bacteria</taxon>
        <taxon>Pseudomonadati</taxon>
        <taxon>Pseudomonadota</taxon>
        <taxon>Alphaproteobacteria</taxon>
        <taxon>Sphingomonadales</taxon>
        <taxon>Sphingomonadaceae</taxon>
        <taxon>Sphingorhabdus</taxon>
    </lineage>
</organism>
<feature type="transmembrane region" description="Helical" evidence="1">
    <location>
        <begin position="43"/>
        <end position="61"/>
    </location>
</feature>
<gene>
    <name evidence="2" type="ORF">EUU23_05705</name>
</gene>
<keyword evidence="1" id="KW-1133">Transmembrane helix</keyword>
<sequence>MLMDFNLIAAETRSVEYQQHDVDLVMPIKPTQELRTFALPKSVWATMFLAYAIFFGALIMVTGHDKSALFMIAISACYTLMYFGTAAAMNTVGAPGRPATVYGDIDTFTGQLGKAAAFAQILIVPIMVAFFGVVIALIWVSVTP</sequence>
<protein>
    <submittedName>
        <fullName evidence="2">Uncharacterized protein</fullName>
    </submittedName>
</protein>
<feature type="transmembrane region" description="Helical" evidence="1">
    <location>
        <begin position="117"/>
        <end position="140"/>
    </location>
</feature>
<dbReference type="OrthoDB" id="7449199at2"/>
<comment type="caution">
    <text evidence="2">The sequence shown here is derived from an EMBL/GenBank/DDBJ whole genome shotgun (WGS) entry which is preliminary data.</text>
</comment>
<evidence type="ECO:0000313" key="3">
    <source>
        <dbReference type="Proteomes" id="UP000471147"/>
    </source>
</evidence>
<evidence type="ECO:0000256" key="1">
    <source>
        <dbReference type="SAM" id="Phobius"/>
    </source>
</evidence>
<name>A0A6I4M3V9_9SPHN</name>
<reference evidence="2 3" key="1">
    <citation type="submission" date="2019-01" db="EMBL/GenBank/DDBJ databases">
        <title>Sphingorhabdus lacus sp.nov., isolated from an oligotrophic freshwater lake.</title>
        <authorList>
            <person name="Park M."/>
        </authorList>
    </citation>
    <scope>NUCLEOTIDE SEQUENCE [LARGE SCALE GENOMIC DNA]</scope>
    <source>
        <strain evidence="2 3">IMCC26285</strain>
    </source>
</reference>
<keyword evidence="3" id="KW-1185">Reference proteome</keyword>
<dbReference type="Proteomes" id="UP000471147">
    <property type="component" value="Unassembled WGS sequence"/>
</dbReference>
<keyword evidence="1" id="KW-0812">Transmembrane</keyword>
<dbReference type="AlphaFoldDB" id="A0A6I4M3V9"/>
<accession>A0A6I4M3V9</accession>
<proteinExistence type="predicted"/>
<dbReference type="EMBL" id="SDWJ01000001">
    <property type="protein sequence ID" value="MVZ97198.1"/>
    <property type="molecule type" value="Genomic_DNA"/>
</dbReference>